<dbReference type="PANTHER" id="PTHR43540">
    <property type="entry name" value="PEROXYUREIDOACRYLATE/UREIDOACRYLATE AMIDOHYDROLASE-RELATED"/>
    <property type="match status" value="1"/>
</dbReference>
<dbReference type="CDD" id="cd00431">
    <property type="entry name" value="cysteine_hydrolases"/>
    <property type="match status" value="1"/>
</dbReference>
<dbReference type="InterPro" id="IPR050272">
    <property type="entry name" value="Isochorismatase-like_hydrls"/>
</dbReference>
<accession>A0ABW4Z267</accession>
<name>A0ABW4Z267_9HYPH</name>
<proteinExistence type="predicted"/>
<reference evidence="4" key="1">
    <citation type="journal article" date="2019" name="Int. J. Syst. Evol. Microbiol.">
        <title>The Global Catalogue of Microorganisms (GCM) 10K type strain sequencing project: providing services to taxonomists for standard genome sequencing and annotation.</title>
        <authorList>
            <consortium name="The Broad Institute Genomics Platform"/>
            <consortium name="The Broad Institute Genome Sequencing Center for Infectious Disease"/>
            <person name="Wu L."/>
            <person name="Ma J."/>
        </authorList>
    </citation>
    <scope>NUCLEOTIDE SEQUENCE [LARGE SCALE GENOMIC DNA]</scope>
    <source>
        <strain evidence="4">CCM 7435</strain>
    </source>
</reference>
<sequence length="195" mass="21665">MTVHLCIDMQKLFAPTGPWPTPWMAQALPNIAAVAELMRERSVFTRFIPAREAAEEIGTWRAYWRRWSGLTLEALDPRILELVDELRELAPAERVVDKTRFSAFAAPRLAPVLNGMRAGTLVITGAETDVCVLATVMDAVDRGYRVIVVEDAVCSSSDAGHDAALAIFRRRFAAQIETLSTTALPDHLARQGREY</sequence>
<comment type="caution">
    <text evidence="3">The sequence shown here is derived from an EMBL/GenBank/DDBJ whole genome shotgun (WGS) entry which is preliminary data.</text>
</comment>
<feature type="domain" description="Isochorismatase-like" evidence="2">
    <location>
        <begin position="2"/>
        <end position="178"/>
    </location>
</feature>
<evidence type="ECO:0000259" key="2">
    <source>
        <dbReference type="Pfam" id="PF00857"/>
    </source>
</evidence>
<keyword evidence="1 3" id="KW-0378">Hydrolase</keyword>
<dbReference type="SUPFAM" id="SSF52499">
    <property type="entry name" value="Isochorismatase-like hydrolases"/>
    <property type="match status" value="1"/>
</dbReference>
<dbReference type="PANTHER" id="PTHR43540:SF6">
    <property type="entry name" value="ISOCHORISMATASE-LIKE DOMAIN-CONTAINING PROTEIN"/>
    <property type="match status" value="1"/>
</dbReference>
<protein>
    <submittedName>
        <fullName evidence="3">Cysteine hydrolase family protein</fullName>
    </submittedName>
</protein>
<dbReference type="InterPro" id="IPR000868">
    <property type="entry name" value="Isochorismatase-like_dom"/>
</dbReference>
<organism evidence="3 4">
    <name type="scientific">Ancylobacter oerskovii</name>
    <dbReference type="NCBI Taxonomy" id="459519"/>
    <lineage>
        <taxon>Bacteria</taxon>
        <taxon>Pseudomonadati</taxon>
        <taxon>Pseudomonadota</taxon>
        <taxon>Alphaproteobacteria</taxon>
        <taxon>Hyphomicrobiales</taxon>
        <taxon>Xanthobacteraceae</taxon>
        <taxon>Ancylobacter</taxon>
    </lineage>
</organism>
<dbReference type="Proteomes" id="UP001597299">
    <property type="component" value="Unassembled WGS sequence"/>
</dbReference>
<keyword evidence="4" id="KW-1185">Reference proteome</keyword>
<dbReference type="Gene3D" id="3.40.50.850">
    <property type="entry name" value="Isochorismatase-like"/>
    <property type="match status" value="1"/>
</dbReference>
<dbReference type="GO" id="GO:0016787">
    <property type="term" value="F:hydrolase activity"/>
    <property type="evidence" value="ECO:0007669"/>
    <property type="project" value="UniProtKB-KW"/>
</dbReference>
<dbReference type="RefSeq" id="WP_246549047.1">
    <property type="nucleotide sequence ID" value="NZ_JAHBGB010000037.1"/>
</dbReference>
<evidence type="ECO:0000313" key="3">
    <source>
        <dbReference type="EMBL" id="MFD2142691.1"/>
    </source>
</evidence>
<dbReference type="Pfam" id="PF00857">
    <property type="entry name" value="Isochorismatase"/>
    <property type="match status" value="1"/>
</dbReference>
<dbReference type="InterPro" id="IPR036380">
    <property type="entry name" value="Isochorismatase-like_sf"/>
</dbReference>
<dbReference type="EMBL" id="JBHUHD010000001">
    <property type="protein sequence ID" value="MFD2142691.1"/>
    <property type="molecule type" value="Genomic_DNA"/>
</dbReference>
<evidence type="ECO:0000313" key="4">
    <source>
        <dbReference type="Proteomes" id="UP001597299"/>
    </source>
</evidence>
<evidence type="ECO:0000256" key="1">
    <source>
        <dbReference type="ARBA" id="ARBA00022801"/>
    </source>
</evidence>
<gene>
    <name evidence="3" type="ORF">ACFSNC_19970</name>
</gene>